<reference evidence="2 3" key="1">
    <citation type="submission" date="2018-09" db="EMBL/GenBank/DDBJ databases">
        <title>Genome sequencing of strain 1JSPR-7.</title>
        <authorList>
            <person name="Heo J."/>
            <person name="Kim S.-J."/>
            <person name="Kwon S.-W."/>
        </authorList>
    </citation>
    <scope>NUCLEOTIDE SEQUENCE [LARGE SCALE GENOMIC DNA]</scope>
    <source>
        <strain evidence="2 3">1JSPR-7</strain>
    </source>
</reference>
<dbReference type="GO" id="GO:0003677">
    <property type="term" value="F:DNA binding"/>
    <property type="evidence" value="ECO:0007669"/>
    <property type="project" value="InterPro"/>
</dbReference>
<keyword evidence="3" id="KW-1185">Reference proteome</keyword>
<dbReference type="InterPro" id="IPR036977">
    <property type="entry name" value="DNA_primase_Znf_CHC2"/>
</dbReference>
<evidence type="ECO:0000313" key="3">
    <source>
        <dbReference type="Proteomes" id="UP000269374"/>
    </source>
</evidence>
<dbReference type="SUPFAM" id="SSF57783">
    <property type="entry name" value="Zinc beta-ribbon"/>
    <property type="match status" value="1"/>
</dbReference>
<dbReference type="AlphaFoldDB" id="A0A387BJD3"/>
<dbReference type="OrthoDB" id="9803716at2"/>
<protein>
    <submittedName>
        <fullName evidence="2">DUF3991 domain-containing protein</fullName>
    </submittedName>
</protein>
<dbReference type="GO" id="GO:0008270">
    <property type="term" value="F:zinc ion binding"/>
    <property type="evidence" value="ECO:0007669"/>
    <property type="project" value="InterPro"/>
</dbReference>
<gene>
    <name evidence="2" type="ORF">D7I46_08535</name>
</gene>
<feature type="domain" description="DUF3991" evidence="1">
    <location>
        <begin position="126"/>
        <end position="207"/>
    </location>
</feature>
<organism evidence="2 3">
    <name type="scientific">Lactococcus allomyrinae</name>
    <dbReference type="NCBI Taxonomy" id="2419773"/>
    <lineage>
        <taxon>Bacteria</taxon>
        <taxon>Bacillati</taxon>
        <taxon>Bacillota</taxon>
        <taxon>Bacilli</taxon>
        <taxon>Lactobacillales</taxon>
        <taxon>Streptococcaceae</taxon>
        <taxon>Lactococcus</taxon>
    </lineage>
</organism>
<dbReference type="Proteomes" id="UP000269374">
    <property type="component" value="Chromosome"/>
</dbReference>
<dbReference type="RefSeq" id="WP_120772516.1">
    <property type="nucleotide sequence ID" value="NZ_CP032627.1"/>
</dbReference>
<proteinExistence type="predicted"/>
<name>A0A387BJD3_9LACT</name>
<accession>A0A387BJD3</accession>
<dbReference type="GO" id="GO:0006260">
    <property type="term" value="P:DNA replication"/>
    <property type="evidence" value="ECO:0007669"/>
    <property type="project" value="InterPro"/>
</dbReference>
<dbReference type="Gene3D" id="3.90.580.10">
    <property type="entry name" value="Zinc finger, CHC2-type domain"/>
    <property type="match status" value="1"/>
</dbReference>
<evidence type="ECO:0000313" key="2">
    <source>
        <dbReference type="EMBL" id="AYG01136.1"/>
    </source>
</evidence>
<evidence type="ECO:0000259" key="1">
    <source>
        <dbReference type="Pfam" id="PF13154"/>
    </source>
</evidence>
<dbReference type="KEGG" id="lact:D7I46_08535"/>
<dbReference type="Pfam" id="PF13154">
    <property type="entry name" value="DUF3991"/>
    <property type="match status" value="1"/>
</dbReference>
<dbReference type="InterPro" id="IPR025054">
    <property type="entry name" value="DUF3991"/>
</dbReference>
<sequence>MFKKYSDEELRLLNSSDIFQVANSIGLTINDRVDRKGFQRADSLDGKLAFNRSTNTFYDFERQKGGKPLDFLMTWGEKSFLEAVEYLKDNNFVKLDHTVMKPAQALRPEPFVYRYQISSDKTIARNYLVNERKISASLVDKLLQVRLIEQEAAHNNILFHYKKDTRIVGASVQGTYISFDKFGKRGTYKGIAQNSETNFGFHFSFGKPTKFYVFEAPIDAMSYFTFNPKARRDVMYGAMSGLKPETVKNLVDYARSKGNPDVVRDGIYISVDNDAAGVAFWSEYAKHNALTEGGGKFYNNIPDFYSVPHEILSLYQEAAARRGVDFDLTPLLAVHKFETNFAQEKRLANREGYFKFFGEKPKPHPTQISIDELAQQVDRFVGEYLKNDKDLHKTLDNLELSPKVNQNFALIVQDLNQTYKKRLVIKPKKDIQKDWNDVLKKRVQKLQNPVINVSNPRELERVLENFDYQQIAKEDLKAAGITNRKESNEYERAHRHELEMDLE</sequence>
<dbReference type="Pfam" id="PF13155">
    <property type="entry name" value="Toprim_2"/>
    <property type="match status" value="1"/>
</dbReference>
<dbReference type="EMBL" id="CP032627">
    <property type="protein sequence ID" value="AYG01136.1"/>
    <property type="molecule type" value="Genomic_DNA"/>
</dbReference>